<dbReference type="PANTHER" id="PTHR46695:SF4">
    <property type="entry name" value="ZINC FINGER CCCH DOMAIN-CONTAINING PROTEIN 44"/>
    <property type="match status" value="1"/>
</dbReference>
<evidence type="ECO:0000313" key="9">
    <source>
        <dbReference type="Proteomes" id="UP001630127"/>
    </source>
</evidence>
<keyword evidence="1 4" id="KW-0479">Metal-binding</keyword>
<dbReference type="Pfam" id="PF02213">
    <property type="entry name" value="GYF"/>
    <property type="match status" value="1"/>
</dbReference>
<feature type="region of interest" description="Disordered" evidence="5">
    <location>
        <begin position="573"/>
        <end position="646"/>
    </location>
</feature>
<feature type="compositionally biased region" description="Polar residues" evidence="5">
    <location>
        <begin position="46"/>
        <end position="60"/>
    </location>
</feature>
<feature type="region of interest" description="Disordered" evidence="5">
    <location>
        <begin position="484"/>
        <end position="505"/>
    </location>
</feature>
<feature type="compositionally biased region" description="Polar residues" evidence="5">
    <location>
        <begin position="268"/>
        <end position="285"/>
    </location>
</feature>
<dbReference type="GO" id="GO:0008270">
    <property type="term" value="F:zinc ion binding"/>
    <property type="evidence" value="ECO:0007669"/>
    <property type="project" value="UniProtKB-KW"/>
</dbReference>
<evidence type="ECO:0000256" key="1">
    <source>
        <dbReference type="ARBA" id="ARBA00022723"/>
    </source>
</evidence>
<evidence type="ECO:0000256" key="2">
    <source>
        <dbReference type="ARBA" id="ARBA00022771"/>
    </source>
</evidence>
<dbReference type="PANTHER" id="PTHR46695">
    <property type="entry name" value="ZINC FINGER CCCH DOMAIN-CONTAINING PROTEIN 44-RELATED"/>
    <property type="match status" value="1"/>
</dbReference>
<proteinExistence type="predicted"/>
<keyword evidence="2 4" id="KW-0863">Zinc-finger</keyword>
<feature type="domain" description="GYF" evidence="7">
    <location>
        <begin position="134"/>
        <end position="187"/>
    </location>
</feature>
<name>A0ABD3A4E7_9GENT</name>
<feature type="region of interest" description="Disordered" evidence="5">
    <location>
        <begin position="1"/>
        <end position="135"/>
    </location>
</feature>
<feature type="compositionally biased region" description="Basic and acidic residues" evidence="5">
    <location>
        <begin position="237"/>
        <end position="249"/>
    </location>
</feature>
<feature type="compositionally biased region" description="Polar residues" evidence="5">
    <location>
        <begin position="486"/>
        <end position="505"/>
    </location>
</feature>
<feature type="compositionally biased region" description="Gly residues" evidence="5">
    <location>
        <begin position="753"/>
        <end position="767"/>
    </location>
</feature>
<organism evidence="8 9">
    <name type="scientific">Cinchona calisaya</name>
    <dbReference type="NCBI Taxonomy" id="153742"/>
    <lineage>
        <taxon>Eukaryota</taxon>
        <taxon>Viridiplantae</taxon>
        <taxon>Streptophyta</taxon>
        <taxon>Embryophyta</taxon>
        <taxon>Tracheophyta</taxon>
        <taxon>Spermatophyta</taxon>
        <taxon>Magnoliopsida</taxon>
        <taxon>eudicotyledons</taxon>
        <taxon>Gunneridae</taxon>
        <taxon>Pentapetalae</taxon>
        <taxon>asterids</taxon>
        <taxon>lamiids</taxon>
        <taxon>Gentianales</taxon>
        <taxon>Rubiaceae</taxon>
        <taxon>Cinchonoideae</taxon>
        <taxon>Cinchoneae</taxon>
        <taxon>Cinchona</taxon>
    </lineage>
</organism>
<feature type="compositionally biased region" description="Low complexity" evidence="5">
    <location>
        <begin position="120"/>
        <end position="131"/>
    </location>
</feature>
<dbReference type="InterPro" id="IPR035445">
    <property type="entry name" value="GYF-like_dom_sf"/>
</dbReference>
<dbReference type="InterPro" id="IPR036855">
    <property type="entry name" value="Znf_CCCH_sf"/>
</dbReference>
<feature type="compositionally biased region" description="Basic and acidic residues" evidence="5">
    <location>
        <begin position="63"/>
        <end position="81"/>
    </location>
</feature>
<evidence type="ECO:0000259" key="7">
    <source>
        <dbReference type="PROSITE" id="PS50829"/>
    </source>
</evidence>
<feature type="compositionally biased region" description="Polar residues" evidence="5">
    <location>
        <begin position="345"/>
        <end position="357"/>
    </location>
</feature>
<evidence type="ECO:0000259" key="6">
    <source>
        <dbReference type="PROSITE" id="PS50103"/>
    </source>
</evidence>
<reference evidence="8 9" key="1">
    <citation type="submission" date="2024-11" db="EMBL/GenBank/DDBJ databases">
        <title>A near-complete genome assembly of Cinchona calisaya.</title>
        <authorList>
            <person name="Lian D.C."/>
            <person name="Zhao X.W."/>
            <person name="Wei L."/>
        </authorList>
    </citation>
    <scope>NUCLEOTIDE SEQUENCE [LARGE SCALE GENOMIC DNA]</scope>
    <source>
        <tissue evidence="8">Nenye</tissue>
    </source>
</reference>
<dbReference type="SMART" id="SM00444">
    <property type="entry name" value="GYF"/>
    <property type="match status" value="1"/>
</dbReference>
<feature type="domain" description="C3H1-type" evidence="6">
    <location>
        <begin position="772"/>
        <end position="797"/>
    </location>
</feature>
<dbReference type="AlphaFoldDB" id="A0ABD3A4E7"/>
<accession>A0ABD3A4E7</accession>
<feature type="compositionally biased region" description="Basic and acidic residues" evidence="5">
    <location>
        <begin position="1"/>
        <end position="23"/>
    </location>
</feature>
<feature type="zinc finger region" description="C3H1-type" evidence="4">
    <location>
        <begin position="772"/>
        <end position="797"/>
    </location>
</feature>
<dbReference type="SUPFAM" id="SSF90229">
    <property type="entry name" value="CCCH zinc finger"/>
    <property type="match status" value="1"/>
</dbReference>
<dbReference type="CDD" id="cd00072">
    <property type="entry name" value="GYF"/>
    <property type="match status" value="1"/>
</dbReference>
<sequence>MPEERQRRLTEIPEVHADPKMDPNYESEDDVAGISGKKQDEFLGSKYSSYNKNGHQSLSPKSRAKEEGPSRSRQSSEKRDASGLNSHAKHEIQVTVSGSESGWGNQPVVRSGSENSTVTSPIGSSPPGNSSEMEKMWHYRDPNGKIQGPFAMVQLRKWSTTGYFPVDMRVSTNNKLEDPVLLSDALKWLCHKSYHSLHNVSHSQENGPASDNSTLRTLNIDQTFVSPLHQGREYGSEEFKPVSDHKNQTPHESAMHQTIGVQSHEKPSTSQPYVGNSSGQNSSHLPLNLDLNHKNSTLLSNTTPSDSTEQHGDMDILDLPSPTPKTSDANLEGQVGRAVEKQDSGTENPVQGSQKSDLPNPAPKSIDEDLPSPAVKPIDEDLPSATAQPMNEVLPSPSSMPTDGTNREQIVETKQSLLPEVSVPDSGPGWNSASGLGVGEAQLHEIPDEWAGYSSTAPKPSVEEWNPSLVSMGSLKPPEALGDRITPNTNLDQLPHSSPRQPASNISSWQAIVNEPIEFSMFGEESVSDLLAEVDAMESQSGLASPTSAMKCNDEMMDSCRNDCFSSIEELSPTADAGKNDDVSSNAEFPPMVSDDPGGVSQADAFDHLKASGGHSATSSEGETKSADASVNPRDAGSDVHASAPQGMVATTMARNRGLESMDSGWPGVPGNMNMGWGGSPQGFPNMGWGTGMGAPWGNPNYNLGAYSGSLPWDNHSPRRYGGERFGGPRDWGFQGGDTGFGRGRPMWSRQSHGGGCGGSGGGGGGYSRPPPKGQRVCKFYESGHCKKGASCGYLHP</sequence>
<dbReference type="Proteomes" id="UP001630127">
    <property type="component" value="Unassembled WGS sequence"/>
</dbReference>
<keyword evidence="3 4" id="KW-0862">Zinc</keyword>
<feature type="region of interest" description="Disordered" evidence="5">
    <location>
        <begin position="237"/>
        <end position="406"/>
    </location>
</feature>
<dbReference type="Gene3D" id="3.30.1490.40">
    <property type="match status" value="1"/>
</dbReference>
<dbReference type="SUPFAM" id="SSF55277">
    <property type="entry name" value="GYF domain"/>
    <property type="match status" value="1"/>
</dbReference>
<dbReference type="InterPro" id="IPR000571">
    <property type="entry name" value="Znf_CCCH"/>
</dbReference>
<dbReference type="InterPro" id="IPR003169">
    <property type="entry name" value="GYF"/>
</dbReference>
<evidence type="ECO:0000256" key="3">
    <source>
        <dbReference type="ARBA" id="ARBA00022833"/>
    </source>
</evidence>
<dbReference type="PROSITE" id="PS50829">
    <property type="entry name" value="GYF"/>
    <property type="match status" value="1"/>
</dbReference>
<feature type="compositionally biased region" description="Polar residues" evidence="5">
    <location>
        <begin position="294"/>
        <end position="307"/>
    </location>
</feature>
<evidence type="ECO:0000256" key="5">
    <source>
        <dbReference type="SAM" id="MobiDB-lite"/>
    </source>
</evidence>
<gene>
    <name evidence="8" type="ORF">ACH5RR_013689</name>
</gene>
<keyword evidence="9" id="KW-1185">Reference proteome</keyword>
<comment type="caution">
    <text evidence="8">The sequence shown here is derived from an EMBL/GenBank/DDBJ whole genome shotgun (WGS) entry which is preliminary data.</text>
</comment>
<dbReference type="PROSITE" id="PS50103">
    <property type="entry name" value="ZF_C3H1"/>
    <property type="match status" value="1"/>
</dbReference>
<evidence type="ECO:0000313" key="8">
    <source>
        <dbReference type="EMBL" id="KAL3525317.1"/>
    </source>
</evidence>
<evidence type="ECO:0000256" key="4">
    <source>
        <dbReference type="PROSITE-ProRule" id="PRU00723"/>
    </source>
</evidence>
<protein>
    <submittedName>
        <fullName evidence="8">Uncharacterized protein</fullName>
    </submittedName>
</protein>
<feature type="compositionally biased region" description="Polar residues" evidence="5">
    <location>
        <begin position="94"/>
        <end position="104"/>
    </location>
</feature>
<feature type="region of interest" description="Disordered" evidence="5">
    <location>
        <begin position="749"/>
        <end position="770"/>
    </location>
</feature>
<dbReference type="EMBL" id="JBJUIK010000006">
    <property type="protein sequence ID" value="KAL3525317.1"/>
    <property type="molecule type" value="Genomic_DNA"/>
</dbReference>